<keyword evidence="9" id="KW-0479">Metal-binding</keyword>
<feature type="coiled-coil region" evidence="18">
    <location>
        <begin position="152"/>
        <end position="305"/>
    </location>
</feature>
<keyword evidence="10" id="KW-0547">Nucleotide-binding</keyword>
<keyword evidence="8" id="KW-0808">Transferase</keyword>
<accession>A0ABV0W5E9</accession>
<evidence type="ECO:0000259" key="21">
    <source>
        <dbReference type="PROSITE" id="PS50081"/>
    </source>
</evidence>
<name>A0ABV0W5E9_9TELE</name>
<keyword evidence="15 17" id="KW-0175">Coiled coil</keyword>
<evidence type="ECO:0000256" key="12">
    <source>
        <dbReference type="ARBA" id="ARBA00022833"/>
    </source>
</evidence>
<feature type="compositionally biased region" description="Pro residues" evidence="19">
    <location>
        <begin position="743"/>
        <end position="771"/>
    </location>
</feature>
<evidence type="ECO:0000256" key="4">
    <source>
        <dbReference type="ARBA" id="ARBA00012513"/>
    </source>
</evidence>
<keyword evidence="14" id="KW-0460">Magnesium</keyword>
<evidence type="ECO:0000256" key="3">
    <source>
        <dbReference type="ARBA" id="ARBA00009903"/>
    </source>
</evidence>
<evidence type="ECO:0000256" key="9">
    <source>
        <dbReference type="ARBA" id="ARBA00022723"/>
    </source>
</evidence>
<feature type="domain" description="Phorbol-ester/DAG-type" evidence="21">
    <location>
        <begin position="648"/>
        <end position="703"/>
    </location>
</feature>
<protein>
    <recommendedName>
        <fullName evidence="4">non-specific serine/threonine protein kinase</fullName>
        <ecNumber evidence="4">2.7.11.1</ecNumber>
    </recommendedName>
</protein>
<evidence type="ECO:0000256" key="13">
    <source>
        <dbReference type="ARBA" id="ARBA00022840"/>
    </source>
</evidence>
<dbReference type="InterPro" id="IPR002219">
    <property type="entry name" value="PKC_DAG/PE"/>
</dbReference>
<dbReference type="Gene3D" id="3.30.60.20">
    <property type="match status" value="1"/>
</dbReference>
<organism evidence="23 24">
    <name type="scientific">Xenotaenia resolanae</name>
    <dbReference type="NCBI Taxonomy" id="208358"/>
    <lineage>
        <taxon>Eukaryota</taxon>
        <taxon>Metazoa</taxon>
        <taxon>Chordata</taxon>
        <taxon>Craniata</taxon>
        <taxon>Vertebrata</taxon>
        <taxon>Euteleostomi</taxon>
        <taxon>Actinopterygii</taxon>
        <taxon>Neopterygii</taxon>
        <taxon>Teleostei</taxon>
        <taxon>Neoteleostei</taxon>
        <taxon>Acanthomorphata</taxon>
        <taxon>Ovalentaria</taxon>
        <taxon>Atherinomorphae</taxon>
        <taxon>Cyprinodontiformes</taxon>
        <taxon>Goodeidae</taxon>
        <taxon>Xenotaenia</taxon>
    </lineage>
</organism>
<comment type="caution">
    <text evidence="23">The sequence shown here is derived from an EMBL/GenBank/DDBJ whole genome shotgun (WGS) entry which is preliminary data.</text>
</comment>
<comment type="subcellular location">
    <subcellularLocation>
        <location evidence="2">Cytoplasm</location>
        <location evidence="2">Cytoskeleton</location>
    </subcellularLocation>
</comment>
<dbReference type="Proteomes" id="UP001444071">
    <property type="component" value="Unassembled WGS sequence"/>
</dbReference>
<dbReference type="InterPro" id="IPR057529">
    <property type="entry name" value="MRCK/ROCK_PH"/>
</dbReference>
<keyword evidence="13" id="KW-0067">ATP-binding</keyword>
<sequence length="797" mass="92279">LHHYTGGYYQSPCTPSNFIFNLYLHSSTLGTVSVLEDEVKEVRLSLSKVKSEKNELQTKLNNLGKEKNNQEMDLTFQLKSLQQSLEQEEAEHKATKAKLADKNKIYQSIEEAKSEALKEMESTLQEEHSLKLQVEDKLLQLKKEFFMLDCNHKQEQQKLDELQAQKEKLSEEVMDLTLRLEQEIQKRSLSQTDLKAQKQQVSALASSEKQLKQELNQLLDMKQSLEKQKQELSREKQEADGQLKELMDQLEAEQYFTTLYKTQIQELKVETDEKNKMLKEAQERLAEYQEERDSLAAQLESSLTKADSEQLARSIAEEQYSLLEKEKIMKELEIKDMMARHKQELSDKEATIGSLEESNRTLTVDVANLASEKEELNNQLKELQQELQKVKELEKEMKSLQALYEKQVQTEKTLKIQAINKLAEVMNKKKETGRGVVRGVDSEVHKKEKENRKLQLELKAERQNLNSIIIKYQKELDDMQAMMVEENHLRQELQMALDSKDSDIEQLRCQLTSLSVHSLDTTSISSANDLEIADGFPDPRLEGWISLPSKNTKRFGWDKKYVVVSSKKILFYNSEMDREQANPFMTLDIEKLFHVRPITQTDCYRADVKEIPRIFQILYANEGESKRDQEAVVESAPNERPSYISHKGHELIITLYHFPSSCEVCTRPLWNVFKPPTALECRCCHTKYHKDHLDKKEEIIAPCKVNYDMSTAKELLLLTSSQTEQQRWVSHLLKRIPRKNPTLSPPPVAPNSPNDSPPHSSPRVSPLPSPRTSPRLSHRRAIKIQSTRLQQSSEKSS</sequence>
<keyword evidence="6" id="KW-0723">Serine/threonine-protein kinase</keyword>
<dbReference type="SUPFAM" id="SSF103652">
    <property type="entry name" value="G protein-binding domain"/>
    <property type="match status" value="1"/>
</dbReference>
<evidence type="ECO:0000256" key="7">
    <source>
        <dbReference type="ARBA" id="ARBA00022553"/>
    </source>
</evidence>
<dbReference type="SUPFAM" id="SSF50729">
    <property type="entry name" value="PH domain-like"/>
    <property type="match status" value="1"/>
</dbReference>
<dbReference type="PROSITE" id="PS50003">
    <property type="entry name" value="PH_DOMAIN"/>
    <property type="match status" value="1"/>
</dbReference>
<dbReference type="Gene3D" id="1.20.5.340">
    <property type="match status" value="1"/>
</dbReference>
<evidence type="ECO:0000256" key="10">
    <source>
        <dbReference type="ARBA" id="ARBA00022741"/>
    </source>
</evidence>
<dbReference type="SUPFAM" id="SSF57889">
    <property type="entry name" value="Cysteine-rich domain"/>
    <property type="match status" value="1"/>
</dbReference>
<dbReference type="SMART" id="SM00109">
    <property type="entry name" value="C1"/>
    <property type="match status" value="1"/>
</dbReference>
<keyword evidence="12" id="KW-0862">Zinc</keyword>
<dbReference type="CDD" id="cd20875">
    <property type="entry name" value="C1_ROCK2"/>
    <property type="match status" value="1"/>
</dbReference>
<comment type="similarity">
    <text evidence="3">Belongs to the protein kinase superfamily. AGC Ser/Thr protein kinase family.</text>
</comment>
<evidence type="ECO:0000256" key="2">
    <source>
        <dbReference type="ARBA" id="ARBA00004245"/>
    </source>
</evidence>
<feature type="coiled-coil region" evidence="18">
    <location>
        <begin position="437"/>
        <end position="510"/>
    </location>
</feature>
<dbReference type="GO" id="GO:0016301">
    <property type="term" value="F:kinase activity"/>
    <property type="evidence" value="ECO:0007669"/>
    <property type="project" value="UniProtKB-KW"/>
</dbReference>
<evidence type="ECO:0000256" key="19">
    <source>
        <dbReference type="SAM" id="MobiDB-lite"/>
    </source>
</evidence>
<dbReference type="EMBL" id="JAHRIM010030367">
    <property type="protein sequence ID" value="MEQ2264515.1"/>
    <property type="molecule type" value="Genomic_DNA"/>
</dbReference>
<dbReference type="InterPro" id="IPR050839">
    <property type="entry name" value="Rho-assoc_Ser/Thr_Kinase"/>
</dbReference>
<keyword evidence="7" id="KW-0597">Phosphoprotein</keyword>
<comment type="cofactor">
    <cofactor evidence="1">
        <name>Mg(2+)</name>
        <dbReference type="ChEBI" id="CHEBI:18420"/>
    </cofactor>
</comment>
<evidence type="ECO:0000256" key="5">
    <source>
        <dbReference type="ARBA" id="ARBA00022490"/>
    </source>
</evidence>
<dbReference type="EC" id="2.7.11.1" evidence="4"/>
<evidence type="ECO:0000256" key="18">
    <source>
        <dbReference type="SAM" id="Coils"/>
    </source>
</evidence>
<evidence type="ECO:0000256" key="14">
    <source>
        <dbReference type="ARBA" id="ARBA00022842"/>
    </source>
</evidence>
<evidence type="ECO:0000256" key="6">
    <source>
        <dbReference type="ARBA" id="ARBA00022527"/>
    </source>
</evidence>
<keyword evidence="24" id="KW-1185">Reference proteome</keyword>
<feature type="coiled-coil region" evidence="18">
    <location>
        <begin position="338"/>
        <end position="410"/>
    </location>
</feature>
<keyword evidence="16" id="KW-0206">Cytoskeleton</keyword>
<keyword evidence="5" id="KW-0963">Cytoplasm</keyword>
<dbReference type="PANTHER" id="PTHR22988">
    <property type="entry name" value="MYOTONIC DYSTROPHY S/T KINASE-RELATED"/>
    <property type="match status" value="1"/>
</dbReference>
<reference evidence="23 24" key="1">
    <citation type="submission" date="2021-06" db="EMBL/GenBank/DDBJ databases">
        <authorList>
            <person name="Palmer J.M."/>
        </authorList>
    </citation>
    <scope>NUCLEOTIDE SEQUENCE [LARGE SCALE GENOMIC DNA]</scope>
    <source>
        <strain evidence="23 24">XR_2019</strain>
        <tissue evidence="23">Muscle</tissue>
    </source>
</reference>
<feature type="coiled-coil region" evidence="18">
    <location>
        <begin position="32"/>
        <end position="126"/>
    </location>
</feature>
<evidence type="ECO:0000256" key="11">
    <source>
        <dbReference type="ARBA" id="ARBA00022777"/>
    </source>
</evidence>
<dbReference type="SMART" id="SM00233">
    <property type="entry name" value="PH"/>
    <property type="match status" value="1"/>
</dbReference>
<evidence type="ECO:0000259" key="20">
    <source>
        <dbReference type="PROSITE" id="PS50003"/>
    </source>
</evidence>
<evidence type="ECO:0000256" key="15">
    <source>
        <dbReference type="ARBA" id="ARBA00023054"/>
    </source>
</evidence>
<feature type="compositionally biased region" description="Polar residues" evidence="19">
    <location>
        <begin position="784"/>
        <end position="797"/>
    </location>
</feature>
<feature type="non-terminal residue" evidence="23">
    <location>
        <position position="1"/>
    </location>
</feature>
<dbReference type="InterPro" id="IPR015008">
    <property type="entry name" value="ROCK_Rho-bd_dom"/>
</dbReference>
<keyword evidence="11 23" id="KW-0418">Kinase</keyword>
<dbReference type="CDD" id="cd22250">
    <property type="entry name" value="ROCK_SBD"/>
    <property type="match status" value="1"/>
</dbReference>
<proteinExistence type="inferred from homology"/>
<dbReference type="Pfam" id="PF25346">
    <property type="entry name" value="PH_MRCK"/>
    <property type="match status" value="1"/>
</dbReference>
<gene>
    <name evidence="23" type="primary">ROCK2_1</name>
    <name evidence="23" type="ORF">XENORESO_010925</name>
</gene>
<evidence type="ECO:0000256" key="16">
    <source>
        <dbReference type="ARBA" id="ARBA00023212"/>
    </source>
</evidence>
<evidence type="ECO:0000256" key="1">
    <source>
        <dbReference type="ARBA" id="ARBA00001946"/>
    </source>
</evidence>
<feature type="domain" description="RhoBD" evidence="22">
    <location>
        <begin position="363"/>
        <end position="431"/>
    </location>
</feature>
<dbReference type="InterPro" id="IPR046349">
    <property type="entry name" value="C1-like_sf"/>
</dbReference>
<evidence type="ECO:0000256" key="17">
    <source>
        <dbReference type="PROSITE-ProRule" id="PRU01206"/>
    </source>
</evidence>
<dbReference type="PROSITE" id="PS50081">
    <property type="entry name" value="ZF_DAG_PE_2"/>
    <property type="match status" value="1"/>
</dbReference>
<dbReference type="Gene3D" id="2.30.29.30">
    <property type="entry name" value="Pleckstrin-homology domain (PH domain)/Phosphotyrosine-binding domain (PTB)"/>
    <property type="match status" value="1"/>
</dbReference>
<feature type="domain" description="PH" evidence="20">
    <location>
        <begin position="538"/>
        <end position="737"/>
    </location>
</feature>
<dbReference type="Pfam" id="PF08912">
    <property type="entry name" value="Rho_Binding"/>
    <property type="match status" value="1"/>
</dbReference>
<dbReference type="PROSITE" id="PS51859">
    <property type="entry name" value="RHO_BD"/>
    <property type="match status" value="1"/>
</dbReference>
<dbReference type="InterPro" id="IPR001849">
    <property type="entry name" value="PH_domain"/>
</dbReference>
<dbReference type="InterPro" id="IPR011993">
    <property type="entry name" value="PH-like_dom_sf"/>
</dbReference>
<dbReference type="PANTHER" id="PTHR22988:SF28">
    <property type="entry name" value="RHO-ASSOCIATED PROTEIN KINASE 2"/>
    <property type="match status" value="1"/>
</dbReference>
<feature type="region of interest" description="Disordered" evidence="19">
    <location>
        <begin position="734"/>
        <end position="797"/>
    </location>
</feature>
<evidence type="ECO:0000313" key="23">
    <source>
        <dbReference type="EMBL" id="MEQ2264515.1"/>
    </source>
</evidence>
<evidence type="ECO:0000259" key="22">
    <source>
        <dbReference type="PROSITE" id="PS51859"/>
    </source>
</evidence>
<evidence type="ECO:0000313" key="24">
    <source>
        <dbReference type="Proteomes" id="UP001444071"/>
    </source>
</evidence>
<dbReference type="CDD" id="cd01242">
    <property type="entry name" value="PH_ROCK"/>
    <property type="match status" value="1"/>
</dbReference>
<dbReference type="Gene3D" id="1.20.5.730">
    <property type="entry name" value="Single helix bin"/>
    <property type="match status" value="1"/>
</dbReference>
<evidence type="ECO:0000256" key="8">
    <source>
        <dbReference type="ARBA" id="ARBA00022679"/>
    </source>
</evidence>